<evidence type="ECO:0000313" key="3">
    <source>
        <dbReference type="Proteomes" id="UP000030012"/>
    </source>
</evidence>
<evidence type="ECO:0000313" key="2">
    <source>
        <dbReference type="EMBL" id="KGM95859.1"/>
    </source>
</evidence>
<dbReference type="Proteomes" id="UP000030012">
    <property type="component" value="Unassembled WGS sequence"/>
</dbReference>
<dbReference type="EMBL" id="JENJ01000031">
    <property type="protein sequence ID" value="KGM95859.1"/>
    <property type="molecule type" value="Genomic_DNA"/>
</dbReference>
<reference evidence="2 3" key="1">
    <citation type="submission" date="2014-01" db="EMBL/GenBank/DDBJ databases">
        <title>Plasmidome dynamics in the species complex Clostridium novyi sensu lato converts strains of independent lineages into distinctly different pathogens.</title>
        <authorList>
            <person name="Skarin H."/>
            <person name="Segerman B."/>
        </authorList>
    </citation>
    <scope>NUCLEOTIDE SEQUENCE [LARGE SCALE GENOMIC DNA]</scope>
    <source>
        <strain evidence="2 3">4552</strain>
    </source>
</reference>
<sequence>MIILKLKVLFFKRKHIYYVLFVLIVLIFCAFSILSSGKSSYITFNSDSNIKNLKSDLNGDGKEDTLYILTSKNNRYHLQINTFKNTFNLKPNKEIATLGSNYPYWPIRVKLKDISRNNIPEIFVQSSQDNVSIQHIFTYKDNEFKDIFCSYNNILGFIDCSNNKTPKILSAKIYGDNFYFENYMFIDNKLEKYSNEINDTFMGKDTILCFINIITSMSGKYMPTNENIFYQGIDSSSLDLLPHLAGYAHNYVFQDAFFMDTKSDNSGEPTNIEWTLNFKGNPTDYPDKLKNYTLKLNLLRCKNCKEKYFYKIISFQLIN</sequence>
<keyword evidence="1" id="KW-1133">Transmembrane helix</keyword>
<evidence type="ECO:0000256" key="1">
    <source>
        <dbReference type="SAM" id="Phobius"/>
    </source>
</evidence>
<dbReference type="RefSeq" id="WP_039255485.1">
    <property type="nucleotide sequence ID" value="NZ_JENJ01000031.1"/>
</dbReference>
<gene>
    <name evidence="2" type="ORF">Z968_08160</name>
</gene>
<dbReference type="OrthoDB" id="1935191at2"/>
<proteinExistence type="predicted"/>
<feature type="transmembrane region" description="Helical" evidence="1">
    <location>
        <begin position="16"/>
        <end position="34"/>
    </location>
</feature>
<name>A0A0A0I375_CLONO</name>
<accession>A0A0A0I375</accession>
<organism evidence="2 3">
    <name type="scientific">Clostridium novyi A str. 4552</name>
    <dbReference type="NCBI Taxonomy" id="1444289"/>
    <lineage>
        <taxon>Bacteria</taxon>
        <taxon>Bacillati</taxon>
        <taxon>Bacillota</taxon>
        <taxon>Clostridia</taxon>
        <taxon>Eubacteriales</taxon>
        <taxon>Clostridiaceae</taxon>
        <taxon>Clostridium</taxon>
    </lineage>
</organism>
<evidence type="ECO:0008006" key="4">
    <source>
        <dbReference type="Google" id="ProtNLM"/>
    </source>
</evidence>
<comment type="caution">
    <text evidence="2">The sequence shown here is derived from an EMBL/GenBank/DDBJ whole genome shotgun (WGS) entry which is preliminary data.</text>
</comment>
<protein>
    <recommendedName>
        <fullName evidence="4">VCBS repeat-containing protein</fullName>
    </recommendedName>
</protein>
<dbReference type="AlphaFoldDB" id="A0A0A0I375"/>
<keyword evidence="1" id="KW-0472">Membrane</keyword>
<keyword evidence="1" id="KW-0812">Transmembrane</keyword>